<feature type="modified residue" description="4-aspartylphosphate" evidence="2">
    <location>
        <position position="68"/>
    </location>
</feature>
<dbReference type="PROSITE" id="PS50110">
    <property type="entry name" value="RESPONSE_REGULATORY"/>
    <property type="match status" value="1"/>
</dbReference>
<dbReference type="SUPFAM" id="SSF52172">
    <property type="entry name" value="CheY-like"/>
    <property type="match status" value="1"/>
</dbReference>
<dbReference type="SMART" id="SM00448">
    <property type="entry name" value="REC"/>
    <property type="match status" value="1"/>
</dbReference>
<evidence type="ECO:0000313" key="4">
    <source>
        <dbReference type="EMBL" id="PIQ87532.1"/>
    </source>
</evidence>
<dbReference type="InterPro" id="IPR050595">
    <property type="entry name" value="Bact_response_regulator"/>
</dbReference>
<gene>
    <name evidence="4" type="ORF">COV74_00225</name>
</gene>
<evidence type="ECO:0000256" key="2">
    <source>
        <dbReference type="PROSITE-ProRule" id="PRU00169"/>
    </source>
</evidence>
<dbReference type="InterPro" id="IPR011006">
    <property type="entry name" value="CheY-like_superfamily"/>
</dbReference>
<dbReference type="AlphaFoldDB" id="A0A2H0LSZ4"/>
<evidence type="ECO:0000256" key="1">
    <source>
        <dbReference type="ARBA" id="ARBA00022553"/>
    </source>
</evidence>
<reference evidence="4 5" key="1">
    <citation type="submission" date="2017-09" db="EMBL/GenBank/DDBJ databases">
        <title>Depth-based differentiation of microbial function through sediment-hosted aquifers and enrichment of novel symbionts in the deep terrestrial subsurface.</title>
        <authorList>
            <person name="Probst A.J."/>
            <person name="Ladd B."/>
            <person name="Jarett J.K."/>
            <person name="Geller-Mcgrath D.E."/>
            <person name="Sieber C.M."/>
            <person name="Emerson J.B."/>
            <person name="Anantharaman K."/>
            <person name="Thomas B.C."/>
            <person name="Malmstrom R."/>
            <person name="Stieglmeier M."/>
            <person name="Klingl A."/>
            <person name="Woyke T."/>
            <person name="Ryan C.M."/>
            <person name="Banfield J.F."/>
        </authorList>
    </citation>
    <scope>NUCLEOTIDE SEQUENCE [LARGE SCALE GENOMIC DNA]</scope>
    <source>
        <strain evidence="4">CG11_big_fil_rev_8_21_14_0_20_45_26</strain>
    </source>
</reference>
<dbReference type="Pfam" id="PF00072">
    <property type="entry name" value="Response_reg"/>
    <property type="match status" value="1"/>
</dbReference>
<dbReference type="Proteomes" id="UP000230859">
    <property type="component" value="Unassembled WGS sequence"/>
</dbReference>
<name>A0A2H0LSZ4_9BACT</name>
<feature type="domain" description="Response regulatory" evidence="3">
    <location>
        <begin position="20"/>
        <end position="135"/>
    </location>
</feature>
<protein>
    <recommendedName>
        <fullName evidence="3">Response regulatory domain-containing protein</fullName>
    </recommendedName>
</protein>
<comment type="caution">
    <text evidence="4">The sequence shown here is derived from an EMBL/GenBank/DDBJ whole genome shotgun (WGS) entry which is preliminary data.</text>
</comment>
<accession>A0A2H0LSZ4</accession>
<dbReference type="PANTHER" id="PTHR44591">
    <property type="entry name" value="STRESS RESPONSE REGULATOR PROTEIN 1"/>
    <property type="match status" value="1"/>
</dbReference>
<dbReference type="GO" id="GO:0000160">
    <property type="term" value="P:phosphorelay signal transduction system"/>
    <property type="evidence" value="ECO:0007669"/>
    <property type="project" value="InterPro"/>
</dbReference>
<evidence type="ECO:0000259" key="3">
    <source>
        <dbReference type="PROSITE" id="PS50110"/>
    </source>
</evidence>
<dbReference type="CDD" id="cd00156">
    <property type="entry name" value="REC"/>
    <property type="match status" value="1"/>
</dbReference>
<organism evidence="4 5">
    <name type="scientific">Candidatus Abzuiibacterium crystallinum</name>
    <dbReference type="NCBI Taxonomy" id="1974748"/>
    <lineage>
        <taxon>Bacteria</taxon>
        <taxon>Pseudomonadati</taxon>
        <taxon>Candidatus Omnitrophota</taxon>
        <taxon>Candidatus Abzuiibacterium</taxon>
    </lineage>
</organism>
<evidence type="ECO:0000313" key="5">
    <source>
        <dbReference type="Proteomes" id="UP000230859"/>
    </source>
</evidence>
<proteinExistence type="predicted"/>
<keyword evidence="1 2" id="KW-0597">Phosphoprotein</keyword>
<dbReference type="InterPro" id="IPR001789">
    <property type="entry name" value="Sig_transdc_resp-reg_receiver"/>
</dbReference>
<dbReference type="EMBL" id="PCVY01000003">
    <property type="protein sequence ID" value="PIQ87532.1"/>
    <property type="molecule type" value="Genomic_DNA"/>
</dbReference>
<sequence>MEGCMMEEKEYVKKEGAKKRVLLVDDVEEIRIAHAELLLPFFDVQVAETGERALQIFNSFKPDLVILDIELIGTSPALQGPDLLGLMKEALGDVVICMVSGRSDLKKKMILLGADAFFEKPVSRGELFDFLIGVGLLDTVNE</sequence>
<dbReference type="Gene3D" id="3.40.50.2300">
    <property type="match status" value="1"/>
</dbReference>
<dbReference type="PANTHER" id="PTHR44591:SF3">
    <property type="entry name" value="RESPONSE REGULATORY DOMAIN-CONTAINING PROTEIN"/>
    <property type="match status" value="1"/>
</dbReference>